<evidence type="ECO:0000256" key="1">
    <source>
        <dbReference type="ARBA" id="ARBA00010617"/>
    </source>
</evidence>
<gene>
    <name evidence="2" type="ORF">ABT404_34910</name>
</gene>
<dbReference type="InterPro" id="IPR001128">
    <property type="entry name" value="Cyt_P450"/>
</dbReference>
<evidence type="ECO:0000313" key="2">
    <source>
        <dbReference type="EMBL" id="MER7184596.1"/>
    </source>
</evidence>
<dbReference type="PRINTS" id="PR00359">
    <property type="entry name" value="BP450"/>
</dbReference>
<protein>
    <submittedName>
        <fullName evidence="2">Cytochrome P450</fullName>
    </submittedName>
</protein>
<keyword evidence="3" id="KW-1185">Reference proteome</keyword>
<dbReference type="Proteomes" id="UP001474181">
    <property type="component" value="Unassembled WGS sequence"/>
</dbReference>
<dbReference type="Pfam" id="PF00067">
    <property type="entry name" value="p450"/>
    <property type="match status" value="1"/>
</dbReference>
<proteinExistence type="inferred from homology"/>
<organism evidence="2 3">
    <name type="scientific">Streptomyces hyaluromycini</name>
    <dbReference type="NCBI Taxonomy" id="1377993"/>
    <lineage>
        <taxon>Bacteria</taxon>
        <taxon>Bacillati</taxon>
        <taxon>Actinomycetota</taxon>
        <taxon>Actinomycetes</taxon>
        <taxon>Kitasatosporales</taxon>
        <taxon>Streptomycetaceae</taxon>
        <taxon>Streptomyces</taxon>
    </lineage>
</organism>
<name>A0ABV1X6G1_9ACTN</name>
<dbReference type="PANTHER" id="PTHR46696">
    <property type="entry name" value="P450, PUTATIVE (EUROFUNG)-RELATED"/>
    <property type="match status" value="1"/>
</dbReference>
<reference evidence="2 3" key="1">
    <citation type="submission" date="2024-06" db="EMBL/GenBank/DDBJ databases">
        <title>The Natural Products Discovery Center: Release of the First 8490 Sequenced Strains for Exploring Actinobacteria Biosynthetic Diversity.</title>
        <authorList>
            <person name="Kalkreuter E."/>
            <person name="Kautsar S.A."/>
            <person name="Yang D."/>
            <person name="Bader C.D."/>
            <person name="Teijaro C.N."/>
            <person name="Fluegel L."/>
            <person name="Davis C.M."/>
            <person name="Simpson J.R."/>
            <person name="Lauterbach L."/>
            <person name="Steele A.D."/>
            <person name="Gui C."/>
            <person name="Meng S."/>
            <person name="Li G."/>
            <person name="Viehrig K."/>
            <person name="Ye F."/>
            <person name="Su P."/>
            <person name="Kiefer A.F."/>
            <person name="Nichols A."/>
            <person name="Cepeda A.J."/>
            <person name="Yan W."/>
            <person name="Fan B."/>
            <person name="Jiang Y."/>
            <person name="Adhikari A."/>
            <person name="Zheng C.-J."/>
            <person name="Schuster L."/>
            <person name="Cowan T.M."/>
            <person name="Smanski M.J."/>
            <person name="Chevrette M.G."/>
            <person name="De Carvalho L.P.S."/>
            <person name="Shen B."/>
        </authorList>
    </citation>
    <scope>NUCLEOTIDE SEQUENCE [LARGE SCALE GENOMIC DNA]</scope>
    <source>
        <strain evidence="2 3">NPDC000234</strain>
    </source>
</reference>
<accession>A0ABV1X6G1</accession>
<comment type="caution">
    <text evidence="2">The sequence shown here is derived from an EMBL/GenBank/DDBJ whole genome shotgun (WGS) entry which is preliminary data.</text>
</comment>
<dbReference type="PANTHER" id="PTHR46696:SF4">
    <property type="entry name" value="BIOTIN BIOSYNTHESIS CYTOCHROME P450"/>
    <property type="match status" value="1"/>
</dbReference>
<dbReference type="InterPro" id="IPR036396">
    <property type="entry name" value="Cyt_P450_sf"/>
</dbReference>
<dbReference type="EMBL" id="JBEPEK010000348">
    <property type="protein sequence ID" value="MER7184596.1"/>
    <property type="molecule type" value="Genomic_DNA"/>
</dbReference>
<evidence type="ECO:0000313" key="3">
    <source>
        <dbReference type="Proteomes" id="UP001474181"/>
    </source>
</evidence>
<dbReference type="Gene3D" id="1.10.630.10">
    <property type="entry name" value="Cytochrome P450"/>
    <property type="match status" value="1"/>
</dbReference>
<comment type="similarity">
    <text evidence="1">Belongs to the cytochrome P450 family.</text>
</comment>
<dbReference type="RefSeq" id="WP_350786856.1">
    <property type="nucleotide sequence ID" value="NZ_JBEPEK010000348.1"/>
</dbReference>
<dbReference type="InterPro" id="IPR002397">
    <property type="entry name" value="Cyt_P450_B"/>
</dbReference>
<dbReference type="SUPFAM" id="SSF48264">
    <property type="entry name" value="Cytochrome P450"/>
    <property type="match status" value="1"/>
</dbReference>
<sequence>MTASAASMANWTIPDTDAELLAWFDEMRATDPVQRDPERGGWHVFGYAEAEEALRNWEAFSSDTGGDVPDDSPMQIFRSGNLSWMDPPRHRQLRALMREAFTPKYTAGLQPMIIDTVDGFIAGIEGKDDVDFVDEYAAPVAAAVAANMLGIPESDRFLFGRWTRGLMTLADPTTQQNEVGRIIAYSRDIKLYLEALVRNRRRLPKGDFISRLTVAEVDGERLQDAEIMGMITLMLLTAQTSTQTIGNAVLCMDQFPAAERELRSDPELIHGFMEEVMRCRAQTSRVARITSREVVLGQHEIPARQPVSVWLSAANFDPAKFTDPHAFDPRRSPNQHLALGHGVHFCLGAPLSRMESELAVSRLLARARRIEVDHTDAQLLDPRLVFGPSRLRVRFAW</sequence>